<evidence type="ECO:0000313" key="6">
    <source>
        <dbReference type="Proteomes" id="UP001168552"/>
    </source>
</evidence>
<comment type="pathway">
    <text evidence="1">Metabolic intermediate biosynthesis; chorismate biosynthesis; chorismate from D-erythrose 4-phosphate and phosphoenolpyruvate: step 4/7.</text>
</comment>
<evidence type="ECO:0000256" key="3">
    <source>
        <dbReference type="ARBA" id="ARBA00023141"/>
    </source>
</evidence>
<dbReference type="InterPro" id="IPR046346">
    <property type="entry name" value="Aminoacid_DH-like_N_sf"/>
</dbReference>
<dbReference type="CDD" id="cd01065">
    <property type="entry name" value="NAD_bind_Shikimate_DH"/>
    <property type="match status" value="1"/>
</dbReference>
<dbReference type="InterPro" id="IPR013708">
    <property type="entry name" value="Shikimate_DH-bd_N"/>
</dbReference>
<dbReference type="SUPFAM" id="SSF51735">
    <property type="entry name" value="NAD(P)-binding Rossmann-fold domains"/>
    <property type="match status" value="1"/>
</dbReference>
<evidence type="ECO:0000313" key="5">
    <source>
        <dbReference type="EMBL" id="MDN4166814.1"/>
    </source>
</evidence>
<feature type="domain" description="Shikimate dehydrogenase substrate binding N-terminal" evidence="4">
    <location>
        <begin position="6"/>
        <end position="87"/>
    </location>
</feature>
<name>A0ABT8F982_9BACT</name>
<keyword evidence="6" id="KW-1185">Reference proteome</keyword>
<dbReference type="Gene3D" id="3.40.50.10860">
    <property type="entry name" value="Leucine Dehydrogenase, chain A, domain 1"/>
    <property type="match status" value="1"/>
</dbReference>
<dbReference type="SUPFAM" id="SSF53223">
    <property type="entry name" value="Aminoacid dehydrogenase-like, N-terminal domain"/>
    <property type="match status" value="1"/>
</dbReference>
<evidence type="ECO:0000259" key="4">
    <source>
        <dbReference type="Pfam" id="PF08501"/>
    </source>
</evidence>
<comment type="caution">
    <text evidence="5">The sequence shown here is derived from an EMBL/GenBank/DDBJ whole genome shotgun (WGS) entry which is preliminary data.</text>
</comment>
<proteinExistence type="predicted"/>
<organism evidence="5 6">
    <name type="scientific">Shiella aurantiaca</name>
    <dbReference type="NCBI Taxonomy" id="3058365"/>
    <lineage>
        <taxon>Bacteria</taxon>
        <taxon>Pseudomonadati</taxon>
        <taxon>Bacteroidota</taxon>
        <taxon>Cytophagia</taxon>
        <taxon>Cytophagales</taxon>
        <taxon>Shiellaceae</taxon>
        <taxon>Shiella</taxon>
    </lineage>
</organism>
<dbReference type="EMBL" id="JAUHJS010000008">
    <property type="protein sequence ID" value="MDN4166814.1"/>
    <property type="molecule type" value="Genomic_DNA"/>
</dbReference>
<protein>
    <submittedName>
        <fullName evidence="5">Shikimate dehydrogenase</fullName>
    </submittedName>
</protein>
<gene>
    <name evidence="5" type="ORF">QWY31_14980</name>
</gene>
<dbReference type="Gene3D" id="3.40.50.720">
    <property type="entry name" value="NAD(P)-binding Rossmann-like Domain"/>
    <property type="match status" value="1"/>
</dbReference>
<dbReference type="PANTHER" id="PTHR21089">
    <property type="entry name" value="SHIKIMATE DEHYDROGENASE"/>
    <property type="match status" value="1"/>
</dbReference>
<accession>A0ABT8F982</accession>
<dbReference type="InterPro" id="IPR022893">
    <property type="entry name" value="Shikimate_DH_fam"/>
</dbReference>
<evidence type="ECO:0000256" key="2">
    <source>
        <dbReference type="ARBA" id="ARBA00023002"/>
    </source>
</evidence>
<dbReference type="RefSeq" id="WP_320005350.1">
    <property type="nucleotide sequence ID" value="NZ_JAUHJS010000008.1"/>
</dbReference>
<dbReference type="Pfam" id="PF08501">
    <property type="entry name" value="Shikimate_dh_N"/>
    <property type="match status" value="1"/>
</dbReference>
<sequence>MHTFGLIGYPLGHSFSKAYFTQKFRELGLSAYRYELFELPNISDFPQLWSNASIQGLNVTIPHKQAIIPYLDALAPSAKATGAVNVIQRVGSKSVGHNTDAFGFDQSLSRFLQGQQPHGALVLGKGGAAKAVMYVLGQRNIPYRIVSRTPAAGEWHYKELSEEILNQYPLIINTTPLGMYPKTEAFPEIPYQYLNQNHWLFDLVYNPTETAFMLKGEANGAQVCNGLAMLYAQAEKAWEIWQSEMS</sequence>
<keyword evidence="3" id="KW-0057">Aromatic amino acid biosynthesis</keyword>
<dbReference type="PANTHER" id="PTHR21089:SF1">
    <property type="entry name" value="BIFUNCTIONAL 3-DEHYDROQUINATE DEHYDRATASE_SHIKIMATE DEHYDROGENASE, CHLOROPLASTIC"/>
    <property type="match status" value="1"/>
</dbReference>
<keyword evidence="3" id="KW-0028">Amino-acid biosynthesis</keyword>
<reference evidence="5" key="1">
    <citation type="submission" date="2023-06" db="EMBL/GenBank/DDBJ databases">
        <title>Cytophagales bacterium Strain LB-30, isolated from soil.</title>
        <authorList>
            <person name="Liu B."/>
        </authorList>
    </citation>
    <scope>NUCLEOTIDE SEQUENCE</scope>
    <source>
        <strain evidence="5">LB-30</strain>
    </source>
</reference>
<dbReference type="Proteomes" id="UP001168552">
    <property type="component" value="Unassembled WGS sequence"/>
</dbReference>
<keyword evidence="2" id="KW-0560">Oxidoreductase</keyword>
<dbReference type="InterPro" id="IPR036291">
    <property type="entry name" value="NAD(P)-bd_dom_sf"/>
</dbReference>
<evidence type="ECO:0000256" key="1">
    <source>
        <dbReference type="ARBA" id="ARBA00004871"/>
    </source>
</evidence>